<dbReference type="AlphaFoldDB" id="K0E2S4"/>
<dbReference type="GeneID" id="27801380"/>
<sequence>MVDDYWRELLTLPPDSDHQAVSARFNTRVEQIASLMASDQKRRAFMLTVEAARENIVEESERDPLALRARLGLTHTLVSDMAKPACVSAEAPVVVEPPVDRELAERFVDDYFRELFAARTENATFAAQERFEKRTEAMHSPAFEAVANELLGQMVEAIKRDRGAVERRLGMAMKPWGQESARQRPSPLNQ</sequence>
<accession>K0E2S4</accession>
<dbReference type="HOGENOM" id="CLU_1425567_0_0_4"/>
<proteinExistence type="predicted"/>
<name>K0E2S4_9BURK</name>
<dbReference type="EMBL" id="CP003865">
    <property type="protein sequence ID" value="AFT90079.1"/>
    <property type="molecule type" value="Genomic_DNA"/>
</dbReference>
<dbReference type="KEGG" id="bpx:BUPH_08346"/>
<evidence type="ECO:0000313" key="2">
    <source>
        <dbReference type="Proteomes" id="UP000010105"/>
    </source>
</evidence>
<reference evidence="1 2" key="1">
    <citation type="journal article" date="2012" name="J. Bacteriol.">
        <title>Complete Genome Sequence of Burkholderia phenoliruptrix BR3459a (CLA1), a Heat-Tolerant, Nitrogen-Fixing Symbiont of Mimosa flocculosa.</title>
        <authorList>
            <person name="de Oliveira Cunha C."/>
            <person name="Goda Zuleta L.F."/>
            <person name="Paula de Almeida L.G."/>
            <person name="Prioli Ciapina L."/>
            <person name="Lustrino Borges W."/>
            <person name="Pitard R.M."/>
            <person name="Baldani J.I."/>
            <person name="Straliotto R."/>
            <person name="de Faria S.M."/>
            <person name="Hungria M."/>
            <person name="Sousa Cavada B."/>
            <person name="Mercante F.M."/>
            <person name="Ribeiro de Vasconcelos A.T."/>
        </authorList>
    </citation>
    <scope>NUCLEOTIDE SEQUENCE [LARGE SCALE GENOMIC DNA]</scope>
    <source>
        <strain evidence="1 2">BR3459a</strain>
        <plasmid evidence="1 2">pSYMBR3459</plasmid>
    </source>
</reference>
<evidence type="ECO:0000313" key="1">
    <source>
        <dbReference type="EMBL" id="AFT90079.1"/>
    </source>
</evidence>
<protein>
    <submittedName>
        <fullName evidence="1">Uncharacterized protein</fullName>
    </submittedName>
</protein>
<dbReference type="RefSeq" id="WP_015004277.1">
    <property type="nucleotide sequence ID" value="NC_018696.1"/>
</dbReference>
<organism evidence="1 2">
    <name type="scientific">Paraburkholderia phenoliruptrix BR3459a</name>
    <dbReference type="NCBI Taxonomy" id="1229205"/>
    <lineage>
        <taxon>Bacteria</taxon>
        <taxon>Pseudomonadati</taxon>
        <taxon>Pseudomonadota</taxon>
        <taxon>Betaproteobacteria</taxon>
        <taxon>Burkholderiales</taxon>
        <taxon>Burkholderiaceae</taxon>
        <taxon>Paraburkholderia</taxon>
    </lineage>
</organism>
<keyword evidence="1" id="KW-0614">Plasmid</keyword>
<dbReference type="PATRIC" id="fig|1229205.11.peg.6766"/>
<geneLocation type="plasmid" evidence="1 2">
    <name>pSYMBR3459</name>
</geneLocation>
<gene>
    <name evidence="1" type="ORF">BUPH_08346</name>
</gene>
<dbReference type="Proteomes" id="UP000010105">
    <property type="component" value="Plasmid pSYMBR3459"/>
</dbReference>